<proteinExistence type="predicted"/>
<dbReference type="Gene3D" id="1.10.260.40">
    <property type="entry name" value="lambda repressor-like DNA-binding domains"/>
    <property type="match status" value="1"/>
</dbReference>
<protein>
    <recommendedName>
        <fullName evidence="3">HTH cro/C1-type domain-containing protein</fullName>
    </recommendedName>
</protein>
<organism evidence="4 5">
    <name type="scientific">Candidatus Dojkabacteria bacterium HGW-Dojkabacteria-1</name>
    <dbReference type="NCBI Taxonomy" id="2013761"/>
    <lineage>
        <taxon>Bacteria</taxon>
        <taxon>Candidatus Dojkabacteria</taxon>
    </lineage>
</organism>
<dbReference type="AlphaFoldDB" id="A0A2N2F3P8"/>
<gene>
    <name evidence="4" type="ORF">CVU76_02035</name>
</gene>
<dbReference type="PROSITE" id="PS50943">
    <property type="entry name" value="HTH_CROC1"/>
    <property type="match status" value="1"/>
</dbReference>
<accession>A0A2N2F3P8</accession>
<dbReference type="GO" id="GO:0003677">
    <property type="term" value="F:DNA binding"/>
    <property type="evidence" value="ECO:0007669"/>
    <property type="project" value="UniProtKB-KW"/>
</dbReference>
<dbReference type="EMBL" id="PHAO01000001">
    <property type="protein sequence ID" value="PKN02787.1"/>
    <property type="molecule type" value="Genomic_DNA"/>
</dbReference>
<evidence type="ECO:0000256" key="2">
    <source>
        <dbReference type="SAM" id="Coils"/>
    </source>
</evidence>
<feature type="coiled-coil region" evidence="2">
    <location>
        <begin position="70"/>
        <end position="97"/>
    </location>
</feature>
<reference evidence="4 5" key="1">
    <citation type="journal article" date="2017" name="ISME J.">
        <title>Potential for microbial H2 and metal transformations associated with novel bacteria and archaea in deep terrestrial subsurface sediments.</title>
        <authorList>
            <person name="Hernsdorf A.W."/>
            <person name="Amano Y."/>
            <person name="Miyakawa K."/>
            <person name="Ise K."/>
            <person name="Suzuki Y."/>
            <person name="Anantharaman K."/>
            <person name="Probst A."/>
            <person name="Burstein D."/>
            <person name="Thomas B.C."/>
            <person name="Banfield J.F."/>
        </authorList>
    </citation>
    <scope>NUCLEOTIDE SEQUENCE [LARGE SCALE GENOMIC DNA]</scope>
    <source>
        <strain evidence="4">HGW-Dojkabacteria-1</strain>
    </source>
</reference>
<comment type="caution">
    <text evidence="4">The sequence shown here is derived from an EMBL/GenBank/DDBJ whole genome shotgun (WGS) entry which is preliminary data.</text>
</comment>
<dbReference type="InterPro" id="IPR010982">
    <property type="entry name" value="Lambda_DNA-bd_dom_sf"/>
</dbReference>
<dbReference type="CDD" id="cd00093">
    <property type="entry name" value="HTH_XRE"/>
    <property type="match status" value="1"/>
</dbReference>
<keyword evidence="1" id="KW-0238">DNA-binding</keyword>
<keyword evidence="2" id="KW-0175">Coiled coil</keyword>
<evidence type="ECO:0000259" key="3">
    <source>
        <dbReference type="PROSITE" id="PS50943"/>
    </source>
</evidence>
<dbReference type="Proteomes" id="UP000233417">
    <property type="component" value="Unassembled WGS sequence"/>
</dbReference>
<dbReference type="InterPro" id="IPR001387">
    <property type="entry name" value="Cro/C1-type_HTH"/>
</dbReference>
<evidence type="ECO:0000313" key="5">
    <source>
        <dbReference type="Proteomes" id="UP000233417"/>
    </source>
</evidence>
<dbReference type="SMART" id="SM00530">
    <property type="entry name" value="HTH_XRE"/>
    <property type="match status" value="1"/>
</dbReference>
<dbReference type="PANTHER" id="PTHR46558">
    <property type="entry name" value="TRACRIPTIONAL REGULATORY PROTEIN-RELATED-RELATED"/>
    <property type="match status" value="1"/>
</dbReference>
<sequence length="102" mass="11651">MSVKDFSSKLKSARLESGLSQRSLGLSIGLSDKTISSYESSRSYPSLEILKKLSEKLKKPIGYFFSSEEEISLHVEIEKLTKKNQELEKEITLLREIINRVE</sequence>
<dbReference type="SUPFAM" id="SSF47413">
    <property type="entry name" value="lambda repressor-like DNA-binding domains"/>
    <property type="match status" value="1"/>
</dbReference>
<evidence type="ECO:0000256" key="1">
    <source>
        <dbReference type="ARBA" id="ARBA00023125"/>
    </source>
</evidence>
<dbReference type="PANTHER" id="PTHR46558:SF3">
    <property type="entry name" value="TRANSCRIPTIONAL REGULATOR"/>
    <property type="match status" value="1"/>
</dbReference>
<feature type="domain" description="HTH cro/C1-type" evidence="3">
    <location>
        <begin position="10"/>
        <end position="64"/>
    </location>
</feature>
<dbReference type="Pfam" id="PF01381">
    <property type="entry name" value="HTH_3"/>
    <property type="match status" value="1"/>
</dbReference>
<evidence type="ECO:0000313" key="4">
    <source>
        <dbReference type="EMBL" id="PKN02787.1"/>
    </source>
</evidence>
<name>A0A2N2F3P8_9BACT</name>